<organism evidence="2 3">
    <name type="scientific">Conchiformibius steedae</name>
    <dbReference type="NCBI Taxonomy" id="153493"/>
    <lineage>
        <taxon>Bacteria</taxon>
        <taxon>Pseudomonadati</taxon>
        <taxon>Pseudomonadota</taxon>
        <taxon>Betaproteobacteria</taxon>
        <taxon>Neisseriales</taxon>
        <taxon>Neisseriaceae</taxon>
        <taxon>Conchiformibius</taxon>
    </lineage>
</organism>
<dbReference type="EMBL" id="RQYC01000066">
    <property type="protein sequence ID" value="RRD87878.1"/>
    <property type="molecule type" value="Genomic_DNA"/>
</dbReference>
<evidence type="ECO:0000259" key="1">
    <source>
        <dbReference type="Pfam" id="PF05662"/>
    </source>
</evidence>
<feature type="non-terminal residue" evidence="2">
    <location>
        <position position="365"/>
    </location>
</feature>
<reference evidence="2 3" key="1">
    <citation type="submission" date="2018-11" db="EMBL/GenBank/DDBJ databases">
        <title>Genomes From Bacteria Associated with the Canine Oral Cavity: a Test Case for Automated Genome-Based Taxonomic Assignment.</title>
        <authorList>
            <person name="Coil D.A."/>
            <person name="Jospin G."/>
            <person name="Darling A.E."/>
            <person name="Wallis C."/>
            <person name="Davis I.J."/>
            <person name="Harris S."/>
            <person name="Eisen J.A."/>
            <person name="Holcombe L.J."/>
            <person name="O'Flynn C."/>
        </authorList>
    </citation>
    <scope>NUCLEOTIDE SEQUENCE [LARGE SCALE GENOMIC DNA]</scope>
    <source>
        <strain evidence="2 3">COT-280</strain>
    </source>
</reference>
<gene>
    <name evidence="2" type="ORF">EII21_11505</name>
</gene>
<comment type="caution">
    <text evidence="2">The sequence shown here is derived from an EMBL/GenBank/DDBJ whole genome shotgun (WGS) entry which is preliminary data.</text>
</comment>
<name>A0A3P1ZYN9_9NEIS</name>
<sequence>ANVVNNVAWELQQSGEKKDDVKAGDKVNFVDGVGTKVTVTAKEDGKVSDIKIDVSSEALAGKVEFNNDNGTTTATEPDKLAKVGDVANVTNATVQHLTAKGLNFKGNDGQDIHKDLGETLTIKGGRDSNVGVSAKNTYVSKVGDDLVVQFADTPEFNGIKLSEGGNTVNLNPAAGNTLKLTGSNNSDPVTISNVKAGVEGNDAVNVDQLNALKWKLTVGKTGTGKSEGAAETEVSGQTVTVVAGDGIGIKQEGTKVTISSNGLSYADLNVDNNNGKVAAPKDEDGGKVVNATTVAKAINESGWVATSGKTADGEQDGEATEELVNPGDKVELIAGKNLKIKQEGSNFTYSTQENVSFTHVDSDSI</sequence>
<proteinExistence type="predicted"/>
<evidence type="ECO:0000313" key="2">
    <source>
        <dbReference type="EMBL" id="RRD87878.1"/>
    </source>
</evidence>
<dbReference type="Pfam" id="PF05662">
    <property type="entry name" value="YadA_stalk"/>
    <property type="match status" value="1"/>
</dbReference>
<dbReference type="Proteomes" id="UP000269923">
    <property type="component" value="Unassembled WGS sequence"/>
</dbReference>
<dbReference type="AlphaFoldDB" id="A0A3P1ZYN9"/>
<dbReference type="GO" id="GO:0019867">
    <property type="term" value="C:outer membrane"/>
    <property type="evidence" value="ECO:0007669"/>
    <property type="project" value="InterPro"/>
</dbReference>
<feature type="non-terminal residue" evidence="2">
    <location>
        <position position="1"/>
    </location>
</feature>
<accession>A0A3P1ZYN9</accession>
<dbReference type="Gene3D" id="3.90.1780.10">
    <property type="entry name" value="Trimeric adhesin"/>
    <property type="match status" value="2"/>
</dbReference>
<protein>
    <recommendedName>
        <fullName evidence="1">Trimeric autotransporter adhesin YadA-like stalk domain-containing protein</fullName>
    </recommendedName>
</protein>
<feature type="domain" description="Trimeric autotransporter adhesin YadA-like stalk" evidence="1">
    <location>
        <begin position="191"/>
        <end position="222"/>
    </location>
</feature>
<keyword evidence="3" id="KW-1185">Reference proteome</keyword>
<dbReference type="InterPro" id="IPR037174">
    <property type="entry name" value="Trimeric_adhesin"/>
</dbReference>
<evidence type="ECO:0000313" key="3">
    <source>
        <dbReference type="Proteomes" id="UP000269923"/>
    </source>
</evidence>
<dbReference type="InterPro" id="IPR008635">
    <property type="entry name" value="Coiled_stalk_dom"/>
</dbReference>